<protein>
    <recommendedName>
        <fullName evidence="3">Bacteriophage lambda Replication protein O N-terminal domain-containing protein</fullName>
    </recommendedName>
</protein>
<dbReference type="HOGENOM" id="CLU_047944_3_1_6"/>
<dbReference type="EMBL" id="APRJ01000011">
    <property type="protein sequence ID" value="ENW86644.1"/>
    <property type="molecule type" value="Genomic_DNA"/>
</dbReference>
<organism evidence="1 2">
    <name type="scientific">Acinetobacter pseudolwoffii</name>
    <dbReference type="NCBI Taxonomy" id="2053287"/>
    <lineage>
        <taxon>Bacteria</taxon>
        <taxon>Pseudomonadati</taxon>
        <taxon>Pseudomonadota</taxon>
        <taxon>Gammaproteobacteria</taxon>
        <taxon>Moraxellales</taxon>
        <taxon>Moraxellaceae</taxon>
        <taxon>Acinetobacter</taxon>
    </lineage>
</organism>
<keyword evidence="2" id="KW-1185">Reference proteome</keyword>
<dbReference type="AlphaFoldDB" id="N9M8J4"/>
<comment type="caution">
    <text evidence="1">The sequence shown here is derived from an EMBL/GenBank/DDBJ whole genome shotgun (WGS) entry which is preliminary data.</text>
</comment>
<evidence type="ECO:0000313" key="2">
    <source>
        <dbReference type="Proteomes" id="UP000023774"/>
    </source>
</evidence>
<evidence type="ECO:0000313" key="1">
    <source>
        <dbReference type="EMBL" id="ENW86644.1"/>
    </source>
</evidence>
<accession>N9M8J4</accession>
<dbReference type="PATRIC" id="fig|1217709.3.peg.1641"/>
<sequence length="259" mass="30040">MLINEPPLMFSPTLATELGSIEAAVFMQQLHFWLSVSKHQYDGRAWIYNNTDQCVEMMRNTVSKRTIERIISNLKKLNLIDVQKLHSNKWNKTSFFTINYSELVKIDQKYSSNPIAVHTAKMAESIPSEWRNQDRQSGGIERARMAESLQKNTTEDNKQNITDVQFEEFWKVVPNKDGKKPAQSAFKKAIKKVSLEDLIIAYKANVQVCESQNRFKKNPATWLNQECWNDESIQNVIKQLKNPQQAPNPQNFQADMGDW</sequence>
<dbReference type="Proteomes" id="UP000023774">
    <property type="component" value="Unassembled WGS sequence"/>
</dbReference>
<dbReference type="RefSeq" id="WP_005171744.1">
    <property type="nucleotide sequence ID" value="NZ_KB850035.1"/>
</dbReference>
<name>N9M8J4_9GAMM</name>
<proteinExistence type="predicted"/>
<reference evidence="1 2" key="1">
    <citation type="submission" date="2013-02" db="EMBL/GenBank/DDBJ databases">
        <title>The Genome Sequence of Acinetobacter sp. NIPH 713.</title>
        <authorList>
            <consortium name="The Broad Institute Genome Sequencing Platform"/>
            <consortium name="The Broad Institute Genome Sequencing Center for Infectious Disease"/>
            <person name="Cerqueira G."/>
            <person name="Feldgarden M."/>
            <person name="Courvalin P."/>
            <person name="Perichon B."/>
            <person name="Grillot-Courvalin C."/>
            <person name="Clermont D."/>
            <person name="Rocha E."/>
            <person name="Yoon E.-J."/>
            <person name="Nemec A."/>
            <person name="Walker B."/>
            <person name="Young S.K."/>
            <person name="Zeng Q."/>
            <person name="Gargeya S."/>
            <person name="Fitzgerald M."/>
            <person name="Haas B."/>
            <person name="Abouelleil A."/>
            <person name="Alvarado L."/>
            <person name="Arachchi H.M."/>
            <person name="Berlin A.M."/>
            <person name="Chapman S.B."/>
            <person name="Dewar J."/>
            <person name="Goldberg J."/>
            <person name="Griggs A."/>
            <person name="Gujja S."/>
            <person name="Hansen M."/>
            <person name="Howarth C."/>
            <person name="Imamovic A."/>
            <person name="Larimer J."/>
            <person name="McCowan C."/>
            <person name="Murphy C."/>
            <person name="Neiman D."/>
            <person name="Pearson M."/>
            <person name="Priest M."/>
            <person name="Roberts A."/>
            <person name="Saif S."/>
            <person name="Shea T."/>
            <person name="Sisk P."/>
            <person name="Sykes S."/>
            <person name="Wortman J."/>
            <person name="Nusbaum C."/>
            <person name="Birren B."/>
        </authorList>
    </citation>
    <scope>NUCLEOTIDE SEQUENCE [LARGE SCALE GENOMIC DNA]</scope>
    <source>
        <strain evidence="1 2">NIPH 713</strain>
    </source>
</reference>
<gene>
    <name evidence="1" type="ORF">F906_01703</name>
</gene>
<evidence type="ECO:0008006" key="3">
    <source>
        <dbReference type="Google" id="ProtNLM"/>
    </source>
</evidence>